<comment type="caution">
    <text evidence="1">The sequence shown here is derived from an EMBL/GenBank/DDBJ whole genome shotgun (WGS) entry which is preliminary data.</text>
</comment>
<dbReference type="RefSeq" id="WP_320194720.1">
    <property type="nucleotide sequence ID" value="NZ_CP192781.1"/>
</dbReference>
<accession>A0AAW9FEA2</accession>
<name>A0AAW9FEA2_9HYPH</name>
<proteinExistence type="predicted"/>
<sequence>MSRTYDADPILAALIEEYQREDHFVFSNEGKIFARLIATEDADGPLPFHGKVDVCLTSLAAKIAERLSQ</sequence>
<gene>
    <name evidence="1" type="ORF">RMR22_04365</name>
</gene>
<reference evidence="1" key="1">
    <citation type="journal article" date="2023" name="Phytobiomes J">
        <title>Deciphering the key players within the bacterial microbiota associated with aerial crown gall tumors on rhododendron: Insights into the gallobiome.</title>
        <authorList>
            <person name="Kuzmanovic N."/>
            <person name="Nesme J."/>
            <person name="Wolf J."/>
            <person name="Neumann-Schaal M."/>
            <person name="Petersen J."/>
            <person name="Fernandez-Gnecco G."/>
            <person name="Sproeer C."/>
            <person name="Bunk B."/>
            <person name="Overmann J."/>
            <person name="Sorensen S.J."/>
            <person name="Idczak E."/>
            <person name="Smalla K."/>
        </authorList>
    </citation>
    <scope>NUCLEOTIDE SEQUENCE</scope>
    <source>
        <strain evidence="1">Rho-11.1</strain>
    </source>
</reference>
<evidence type="ECO:0000313" key="1">
    <source>
        <dbReference type="EMBL" id="MDX8301466.1"/>
    </source>
</evidence>
<organism evidence="1">
    <name type="scientific">Agrobacterium rosae</name>
    <dbReference type="NCBI Taxonomy" id="1972867"/>
    <lineage>
        <taxon>Bacteria</taxon>
        <taxon>Pseudomonadati</taxon>
        <taxon>Pseudomonadota</taxon>
        <taxon>Alphaproteobacteria</taxon>
        <taxon>Hyphomicrobiales</taxon>
        <taxon>Rhizobiaceae</taxon>
        <taxon>Rhizobium/Agrobacterium group</taxon>
        <taxon>Agrobacterium</taxon>
    </lineage>
</organism>
<dbReference type="AlphaFoldDB" id="A0AAW9FEA2"/>
<dbReference type="EMBL" id="JAVRAF010000001">
    <property type="protein sequence ID" value="MDX8301466.1"/>
    <property type="molecule type" value="Genomic_DNA"/>
</dbReference>
<protein>
    <submittedName>
        <fullName evidence="1">Uncharacterized protein</fullName>
    </submittedName>
</protein>